<keyword evidence="5" id="KW-1185">Reference proteome</keyword>
<comment type="caution">
    <text evidence="4">The sequence shown here is derived from an EMBL/GenBank/DDBJ whole genome shotgun (WGS) entry which is preliminary data.</text>
</comment>
<evidence type="ECO:0000313" key="5">
    <source>
        <dbReference type="Proteomes" id="UP001221302"/>
    </source>
</evidence>
<accession>A0AAE3NZH8</accession>
<dbReference type="Proteomes" id="UP001221302">
    <property type="component" value="Unassembled WGS sequence"/>
</dbReference>
<dbReference type="InterPro" id="IPR055353">
    <property type="entry name" value="DUF7619"/>
</dbReference>
<dbReference type="Pfam" id="PF24595">
    <property type="entry name" value="DUF7619"/>
    <property type="match status" value="1"/>
</dbReference>
<feature type="chain" id="PRO_5042097286" evidence="1">
    <location>
        <begin position="26"/>
        <end position="1420"/>
    </location>
</feature>
<evidence type="ECO:0000259" key="2">
    <source>
        <dbReference type="Pfam" id="PF18962"/>
    </source>
</evidence>
<evidence type="ECO:0000256" key="1">
    <source>
        <dbReference type="SAM" id="SignalP"/>
    </source>
</evidence>
<dbReference type="InterPro" id="IPR026444">
    <property type="entry name" value="Secre_tail"/>
</dbReference>
<organism evidence="4 5">
    <name type="scientific">Stygiobacter electus</name>
    <dbReference type="NCBI Taxonomy" id="3032292"/>
    <lineage>
        <taxon>Bacteria</taxon>
        <taxon>Pseudomonadati</taxon>
        <taxon>Ignavibacteriota</taxon>
        <taxon>Ignavibacteria</taxon>
        <taxon>Ignavibacteriales</taxon>
        <taxon>Melioribacteraceae</taxon>
        <taxon>Stygiobacter</taxon>
    </lineage>
</organism>
<dbReference type="Gene3D" id="2.60.40.4070">
    <property type="match status" value="1"/>
</dbReference>
<sequence length="1420" mass="155548">MKNLLSTFIILMVTPLLILSQTLTSTTNGGHWNNASTWIGGVVPNKNNDVVINGLVVISNQECNNLTVNANGVIEDEPSAGRTLVIYGNLTNHGTIRIGNGNSGVTLDIRGHLYNYGNLINRSIVFGGAGTQQITSTKKISCYSISKFPNGTIQAMSNLEIDSVTTVDLASDILYMGNYKLLKYSKKDIDKANDIIKYGTIYSNGQLDISGRFGSNLDGNPTLVGSTPLLFTGGNVINQNLVIASGKIVADEPSLGRTITINGNLTNNGIITNRWAGLTVEVKGNIINNGEYSGNLRFIGDDNQTISGTQKYSCGWIEKVPNGKINAASDIVIDSTTTFYLDNDILTMGSYKLTKISKKNIDGSNNIIRGGTINSNGILEIGGRFGSNIDGNPTLTGSTPLLFTGANVINQNLVIASGKIVADEPSLGRTITINGNLTNNGIITNRWAGLTVEVKGNIINNGEYSGNLRFIGDDNQTMSGAQKFSCGWIEKVPNGKINAASDIVIDSSTTFYLNDDVLNMGNYKLTKLSKKDFVNSNSIFTGGKILSNGEIYIKGRFGSNLDGNFILAGKDTMLFTGDNIIYKNLRVAKEKVLQEECCAGRKFYVYGDIYNYGTIKNRFGGLEIQSFGNVYNYGKIEVNWLVVNSNNNNLKIFGEINSNINLKKSGGTSANVIVDQFLKTNNRLVINSDVTLNINHNAELITLKTIENNGTINNSGKITNRYRIYSSGEMEYHTFMKAKPKVIDRASSDSLTLTISNSLHPKISSSIKRYWQISGNKKLNSYTIELFYDDDILNGQDPNQLEAFITTDKGVSWEKISNPINTQRDLANKKIVVGNSTTPITYIGDIILSSGNVTNVPSISIAISGRKQVRVGPPNRFTISYWNNNNFSTDKFFLKLNTNQGVYFEGIQTKKIGSDSIKTIPIDSLVYDNKKDEILLLVQPLGPKEVRQFDVIVKSALGPTFKTLEPITFTAVALWIGGAILEEYVSNTIVAGCYEMWRPVRHDESLTDASIKVVKNSLNEAVTVENGLTGIAKKGAEELIEKTAKTAVWPVSLAKDVYDCLANTVRGMKDYVNGNFDKQEKELVKVTSWDPNAKEGPTGYGQNGFMSSTAPMTYTIFFENKKEATAAAYQIVILDTLDSNVFDANTVQFLATSHPQANPKITKTGNILKWDFVGIELPPNVNPPEGEGWVKFSVNLKQNLPTKTEIKNRAVITFDINKPLATNTTINTLDFDPPTANISSIVKTSSNELSVYWNADDGSGSGIKNGILYMANGDGPYSVAAISDKSPITVPVQINNSYKLYVLAYDNVGNSQTTPTKIHDITVDIENEEKVIPTEFILKQNYPNPFNPVTTIEYHIPVSSKVSLIIYDILGREIKTLVNENLKPGIYNIKFDANNFSSGVYIYVLRADNFIQSKKMLLIK</sequence>
<evidence type="ECO:0000259" key="3">
    <source>
        <dbReference type="Pfam" id="PF24595"/>
    </source>
</evidence>
<evidence type="ECO:0000313" key="4">
    <source>
        <dbReference type="EMBL" id="MDF1611494.1"/>
    </source>
</evidence>
<keyword evidence="1" id="KW-0732">Signal</keyword>
<name>A0AAE3NZH8_9BACT</name>
<protein>
    <submittedName>
        <fullName evidence="4">T9SS type A sorting domain-containing protein</fullName>
    </submittedName>
</protein>
<proteinExistence type="predicted"/>
<feature type="domain" description="DUF7619" evidence="3">
    <location>
        <begin position="1090"/>
        <end position="1228"/>
    </location>
</feature>
<feature type="domain" description="Secretion system C-terminal sorting" evidence="2">
    <location>
        <begin position="1342"/>
        <end position="1416"/>
    </location>
</feature>
<dbReference type="RefSeq" id="WP_321535261.1">
    <property type="nucleotide sequence ID" value="NZ_JARGDL010000004.1"/>
</dbReference>
<reference evidence="4" key="1">
    <citation type="submission" date="2023-03" db="EMBL/GenBank/DDBJ databases">
        <title>Stygiobacter electus gen. nov., sp. nov., facultatively anaerobic thermotolerant bacterium of the class Ignavibacteria from a well of Yessentuki mineral water deposit.</title>
        <authorList>
            <person name="Podosokorskaya O.A."/>
            <person name="Elcheninov A.G."/>
            <person name="Petrova N.F."/>
            <person name="Zavarzina D.G."/>
            <person name="Kublanov I.V."/>
            <person name="Merkel A.Y."/>
        </authorList>
    </citation>
    <scope>NUCLEOTIDE SEQUENCE</scope>
    <source>
        <strain evidence="4">09-Me</strain>
    </source>
</reference>
<dbReference type="Pfam" id="PF18962">
    <property type="entry name" value="Por_Secre_tail"/>
    <property type="match status" value="1"/>
</dbReference>
<feature type="signal peptide" evidence="1">
    <location>
        <begin position="1"/>
        <end position="25"/>
    </location>
</feature>
<dbReference type="EMBL" id="JARGDL010000004">
    <property type="protein sequence ID" value="MDF1611494.1"/>
    <property type="molecule type" value="Genomic_DNA"/>
</dbReference>
<gene>
    <name evidence="4" type="ORF">P0M35_04975</name>
</gene>
<dbReference type="NCBIfam" id="TIGR04183">
    <property type="entry name" value="Por_Secre_tail"/>
    <property type="match status" value="1"/>
</dbReference>